<comment type="caution">
    <text evidence="5">The sequence shown here is derived from an EMBL/GenBank/DDBJ whole genome shotgun (WGS) entry which is preliminary data.</text>
</comment>
<reference evidence="5 6" key="1">
    <citation type="submission" date="2024-08" db="EMBL/GenBank/DDBJ databases">
        <title>Gnathostoma spinigerum genome.</title>
        <authorList>
            <person name="Gonzalez-Bertolin B."/>
            <person name="Monzon S."/>
            <person name="Zaballos A."/>
            <person name="Jimenez P."/>
            <person name="Dekumyoy P."/>
            <person name="Varona S."/>
            <person name="Cuesta I."/>
            <person name="Sumanam S."/>
            <person name="Adisakwattana P."/>
            <person name="Gasser R.B."/>
            <person name="Hernandez-Gonzalez A."/>
            <person name="Young N.D."/>
            <person name="Perteguer M.J."/>
        </authorList>
    </citation>
    <scope>NUCLEOTIDE SEQUENCE [LARGE SCALE GENOMIC DNA]</scope>
    <source>
        <strain evidence="5">AL3</strain>
        <tissue evidence="5">Liver</tissue>
    </source>
</reference>
<dbReference type="GO" id="GO:0016787">
    <property type="term" value="F:hydrolase activity"/>
    <property type="evidence" value="ECO:0007669"/>
    <property type="project" value="UniProtKB-KW"/>
</dbReference>
<dbReference type="PANTHER" id="PTHR48081">
    <property type="entry name" value="AB HYDROLASE SUPERFAMILY PROTEIN C4A8.06C"/>
    <property type="match status" value="1"/>
</dbReference>
<dbReference type="AlphaFoldDB" id="A0ABD6E8D6"/>
<dbReference type="Pfam" id="PF07859">
    <property type="entry name" value="Abhydrolase_3"/>
    <property type="match status" value="2"/>
</dbReference>
<dbReference type="InterPro" id="IPR050300">
    <property type="entry name" value="GDXG_lipolytic_enzyme"/>
</dbReference>
<name>A0ABD6E8D6_9BILA</name>
<feature type="domain" description="Alpha/beta hydrolase fold-3" evidence="4">
    <location>
        <begin position="125"/>
        <end position="285"/>
    </location>
</feature>
<dbReference type="PIRSF" id="PIRSF037251">
    <property type="entry name" value="Arylacetamide_deacetylase"/>
    <property type="match status" value="1"/>
</dbReference>
<dbReference type="GO" id="GO:0016020">
    <property type="term" value="C:membrane"/>
    <property type="evidence" value="ECO:0007669"/>
    <property type="project" value="UniProtKB-ARBA"/>
</dbReference>
<evidence type="ECO:0000313" key="5">
    <source>
        <dbReference type="EMBL" id="MFH4974424.1"/>
    </source>
</evidence>
<sequence>MLSSQSLRNTSGTQLNSSFVWALIVTLLLALYQPFPSNFTDSTLDRAVMHVMEIFLRITYVYPGRLCPNMYCQVRLTRAVLKVLAHFLDPFPFFDSGIDVENTQFDSIKVRIYIPRGNRSSNGAVLFLHGGGFVIGDVDLYHPLTEELARLTQMVVVSVDYRLAPEHVFPTGLRDCERALHYLTTKAFSKYNVDPTKIVAMGDSAGGALVAAIAQRQRNSRKRLPKLKAQVLIYPLLQFANMQLPSYLHYYNEMQQLAFLDPELVAFYYLMYAGVDVINHPKYAHSTLQNCHLSRLDREKLSSFLNLDDLPPLFRGNASNIFPNCDHELSTDLSSIVFNPDIAPMMRENLEGLPNSLVVTCGHDILRDEGILYAKRLTASNVHVTWKHFPTGFHAMLNFYARVSTANSALKFIADWTRQVASSELDE</sequence>
<accession>A0ABD6E8D6</accession>
<dbReference type="InterPro" id="IPR029058">
    <property type="entry name" value="AB_hydrolase_fold"/>
</dbReference>
<proteinExistence type="inferred from homology"/>
<organism evidence="5 6">
    <name type="scientific">Gnathostoma spinigerum</name>
    <dbReference type="NCBI Taxonomy" id="75299"/>
    <lineage>
        <taxon>Eukaryota</taxon>
        <taxon>Metazoa</taxon>
        <taxon>Ecdysozoa</taxon>
        <taxon>Nematoda</taxon>
        <taxon>Chromadorea</taxon>
        <taxon>Rhabditida</taxon>
        <taxon>Spirurina</taxon>
        <taxon>Gnathostomatomorpha</taxon>
        <taxon>Gnathostomatoidea</taxon>
        <taxon>Gnathostomatidae</taxon>
        <taxon>Gnathostoma</taxon>
    </lineage>
</organism>
<feature type="active site" evidence="3">
    <location>
        <position position="204"/>
    </location>
</feature>
<dbReference type="Proteomes" id="UP001608902">
    <property type="component" value="Unassembled WGS sequence"/>
</dbReference>
<dbReference type="InterPro" id="IPR013094">
    <property type="entry name" value="AB_hydrolase_3"/>
</dbReference>
<dbReference type="Gene3D" id="3.40.50.1820">
    <property type="entry name" value="alpha/beta hydrolase"/>
    <property type="match status" value="1"/>
</dbReference>
<comment type="similarity">
    <text evidence="1">Belongs to the 'GDXG' lipolytic enzyme family.</text>
</comment>
<protein>
    <recommendedName>
        <fullName evidence="4">Alpha/beta hydrolase fold-3 domain-containing protein</fullName>
    </recommendedName>
</protein>
<evidence type="ECO:0000259" key="4">
    <source>
        <dbReference type="Pfam" id="PF07859"/>
    </source>
</evidence>
<dbReference type="SUPFAM" id="SSF53474">
    <property type="entry name" value="alpha/beta-Hydrolases"/>
    <property type="match status" value="1"/>
</dbReference>
<evidence type="ECO:0000256" key="1">
    <source>
        <dbReference type="ARBA" id="ARBA00010515"/>
    </source>
</evidence>
<feature type="active site" evidence="3">
    <location>
        <position position="394"/>
    </location>
</feature>
<dbReference type="EMBL" id="JBGFUD010000383">
    <property type="protein sequence ID" value="MFH4974424.1"/>
    <property type="molecule type" value="Genomic_DNA"/>
</dbReference>
<keyword evidence="6" id="KW-1185">Reference proteome</keyword>
<dbReference type="PANTHER" id="PTHR48081:SF8">
    <property type="entry name" value="ALPHA_BETA HYDROLASE FOLD-3 DOMAIN-CONTAINING PROTEIN-RELATED"/>
    <property type="match status" value="1"/>
</dbReference>
<evidence type="ECO:0000313" key="6">
    <source>
        <dbReference type="Proteomes" id="UP001608902"/>
    </source>
</evidence>
<gene>
    <name evidence="5" type="ORF">AB6A40_001133</name>
</gene>
<evidence type="ECO:0000256" key="2">
    <source>
        <dbReference type="ARBA" id="ARBA00022801"/>
    </source>
</evidence>
<feature type="active site" evidence="3">
    <location>
        <position position="364"/>
    </location>
</feature>
<evidence type="ECO:0000256" key="3">
    <source>
        <dbReference type="PIRSR" id="PIRSR037251-1"/>
    </source>
</evidence>
<dbReference type="InterPro" id="IPR017157">
    <property type="entry name" value="Arylacetamide_deacetylase"/>
</dbReference>
<feature type="domain" description="Alpha/beta hydrolase fold-3" evidence="4">
    <location>
        <begin position="339"/>
        <end position="397"/>
    </location>
</feature>
<keyword evidence="2" id="KW-0378">Hydrolase</keyword>